<evidence type="ECO:0000313" key="3">
    <source>
        <dbReference type="Proteomes" id="UP000887581"/>
    </source>
</evidence>
<dbReference type="Pfam" id="PF18293">
    <property type="entry name" value="Caprin-1_dimer"/>
    <property type="match status" value="1"/>
</dbReference>
<protein>
    <submittedName>
        <fullName evidence="4">Caprin-1 dimerization domain-containing protein</fullName>
    </submittedName>
</protein>
<dbReference type="WBParaSite" id="sdigi.contig133.g5010.t1">
    <property type="protein sequence ID" value="sdigi.contig133.g5010.t1"/>
    <property type="gene ID" value="sdigi.contig133.g5010"/>
</dbReference>
<sequence length="241" mass="28227">MSSDSLNQIKIFKPFGEVEALLLRKKKDQKKRYAQLKRWRQELKARNGLVEHYVVTDYKLDEAKSQLDTLTELVDVFYYDMEKLKQAVVDQRKKDQKEFTKRMAEILCYKEIVSWLQNPEIREAFYDGTNGFGKLDEQEVRLLNSLHELINPRISSNAYEQIWKQVLFDAAKLGMEVAYDESETATVRPYTPKNDMELQTETLAMQDRSNLAENNWCQPHIPSATESKLQGIKSETENGEF</sequence>
<dbReference type="InterPro" id="IPR041637">
    <property type="entry name" value="Caprin-1_dimer"/>
</dbReference>
<organism evidence="3 4">
    <name type="scientific">Setaria digitata</name>
    <dbReference type="NCBI Taxonomy" id="48799"/>
    <lineage>
        <taxon>Eukaryota</taxon>
        <taxon>Metazoa</taxon>
        <taxon>Ecdysozoa</taxon>
        <taxon>Nematoda</taxon>
        <taxon>Chromadorea</taxon>
        <taxon>Rhabditida</taxon>
        <taxon>Spirurina</taxon>
        <taxon>Spiruromorpha</taxon>
        <taxon>Filarioidea</taxon>
        <taxon>Setariidae</taxon>
        <taxon>Setaria</taxon>
    </lineage>
</organism>
<evidence type="ECO:0000313" key="4">
    <source>
        <dbReference type="WBParaSite" id="sdigi.contig133.g5010.t1"/>
    </source>
</evidence>
<evidence type="ECO:0000256" key="1">
    <source>
        <dbReference type="SAM" id="MobiDB-lite"/>
    </source>
</evidence>
<accession>A0A915PJI0</accession>
<feature type="domain" description="Caprin-1 dimerization" evidence="2">
    <location>
        <begin position="90"/>
        <end position="171"/>
    </location>
</feature>
<dbReference type="Proteomes" id="UP000887581">
    <property type="component" value="Unplaced"/>
</dbReference>
<keyword evidence="3" id="KW-1185">Reference proteome</keyword>
<dbReference type="AlphaFoldDB" id="A0A915PJI0"/>
<name>A0A915PJI0_9BILA</name>
<reference evidence="4" key="1">
    <citation type="submission" date="2022-11" db="UniProtKB">
        <authorList>
            <consortium name="WormBaseParasite"/>
        </authorList>
    </citation>
    <scope>IDENTIFICATION</scope>
</reference>
<proteinExistence type="predicted"/>
<feature type="region of interest" description="Disordered" evidence="1">
    <location>
        <begin position="222"/>
        <end position="241"/>
    </location>
</feature>
<evidence type="ECO:0000259" key="2">
    <source>
        <dbReference type="Pfam" id="PF18293"/>
    </source>
</evidence>